<feature type="binding site" evidence="6">
    <location>
        <position position="496"/>
    </location>
    <ligand>
        <name>ATP</name>
        <dbReference type="ChEBI" id="CHEBI:30616"/>
    </ligand>
</feature>
<dbReference type="InterPro" id="IPR008271">
    <property type="entry name" value="Ser/Thr_kinase_AS"/>
</dbReference>
<dbReference type="InterPro" id="IPR051681">
    <property type="entry name" value="Ser/Thr_Kinases-Pseudokinases"/>
</dbReference>
<evidence type="ECO:0000256" key="7">
    <source>
        <dbReference type="SAM" id="MobiDB-lite"/>
    </source>
</evidence>
<evidence type="ECO:0000256" key="4">
    <source>
        <dbReference type="ARBA" id="ARBA00022777"/>
    </source>
</evidence>
<dbReference type="InterPro" id="IPR017441">
    <property type="entry name" value="Protein_kinase_ATP_BS"/>
</dbReference>
<evidence type="ECO:0000256" key="6">
    <source>
        <dbReference type="PROSITE-ProRule" id="PRU10141"/>
    </source>
</evidence>
<evidence type="ECO:0000256" key="2">
    <source>
        <dbReference type="ARBA" id="ARBA00022679"/>
    </source>
</evidence>
<reference evidence="9" key="1">
    <citation type="submission" date="2024-03" db="EMBL/GenBank/DDBJ databases">
        <authorList>
            <consortium name="ELIXIR-Norway"/>
            <consortium name="Elixir Norway"/>
        </authorList>
    </citation>
    <scope>NUCLEOTIDE SEQUENCE</scope>
</reference>
<gene>
    <name evidence="9" type="ORF">CSSPJE1EN2_LOCUS2111</name>
</gene>
<keyword evidence="3 6" id="KW-0547">Nucleotide-binding</keyword>
<dbReference type="Gene3D" id="3.30.200.20">
    <property type="entry name" value="Phosphorylase Kinase, domain 1"/>
    <property type="match status" value="1"/>
</dbReference>
<keyword evidence="2" id="KW-0808">Transferase</keyword>
<organism evidence="9 10">
    <name type="scientific">Sphagnum jensenii</name>
    <dbReference type="NCBI Taxonomy" id="128206"/>
    <lineage>
        <taxon>Eukaryota</taxon>
        <taxon>Viridiplantae</taxon>
        <taxon>Streptophyta</taxon>
        <taxon>Embryophyta</taxon>
        <taxon>Bryophyta</taxon>
        <taxon>Sphagnophytina</taxon>
        <taxon>Sphagnopsida</taxon>
        <taxon>Sphagnales</taxon>
        <taxon>Sphagnaceae</taxon>
        <taxon>Sphagnum</taxon>
    </lineage>
</organism>
<feature type="domain" description="Protein kinase" evidence="8">
    <location>
        <begin position="469"/>
        <end position="632"/>
    </location>
</feature>
<dbReference type="InterPro" id="IPR011009">
    <property type="entry name" value="Kinase-like_dom_sf"/>
</dbReference>
<dbReference type="SMART" id="SM00220">
    <property type="entry name" value="S_TKc"/>
    <property type="match status" value="1"/>
</dbReference>
<dbReference type="PROSITE" id="PS50011">
    <property type="entry name" value="PROTEIN_KINASE_DOM"/>
    <property type="match status" value="2"/>
</dbReference>
<dbReference type="Gene3D" id="1.10.510.10">
    <property type="entry name" value="Transferase(Phosphotransferase) domain 1"/>
    <property type="match status" value="2"/>
</dbReference>
<evidence type="ECO:0000313" key="9">
    <source>
        <dbReference type="EMBL" id="CAK9859116.1"/>
    </source>
</evidence>
<dbReference type="PROSITE" id="PS00107">
    <property type="entry name" value="PROTEIN_KINASE_ATP"/>
    <property type="match status" value="1"/>
</dbReference>
<feature type="compositionally biased region" description="Basic and acidic residues" evidence="7">
    <location>
        <begin position="421"/>
        <end position="431"/>
    </location>
</feature>
<sequence>MLVEQWTDKDWWMSVVSSSDSASVKERVVLHLNEFLFCVQVLRLIASNGAVPEGTSFTPLDLSMPDVEEASRRDTERLFRIVEGYKAKSVSQGDVEKLAELALDKLSATTSDPGHLPSIEYDDVQLAGFLGRGSAGSVFECRFHGQMAAAKIFTSANSENAEEEEKLQARLRHPNVVQIIGHAVNQNQHIIVMELMSMDLQRYLEENVHESQSRPPLTLLLAVDIMLQLAEAMNYLHKSRVMHRDLKSGNVLINAAMSKESYISPSVQVKLTDFGLAKLNLNNSRFSTKPIGTRQWMAPEVHTSYGMASEVGEDEKKTEKYTKAADVYSFAMVFFEVLTGKLPFEGVRRRAIHERVLKGERPILPPDDYCPVHVSAVIKKCWATMPEDRPQFHEIFHEMLWQCKARILSHSSPHSSPWKSEPQKHRNDGGDSGHIVRTGNSENLFQGPRMMANISAGDFRATIEYNDVQLQNEHLGQGGYACVFKCQFHGKMAAAKLFNTSKTIEVKAVKNEAKLLARLRHPNVVQFIGYTVKENQHYIITELMSKDLRMYLKENVPLSLPLVVHIMLQIAEGMKYLHESAVMHRDLKADNVLINVVENESYISPAVQLCFGVSLPHGASGPDYKHLGRLLL</sequence>
<proteinExistence type="predicted"/>
<evidence type="ECO:0000256" key="3">
    <source>
        <dbReference type="ARBA" id="ARBA00022741"/>
    </source>
</evidence>
<dbReference type="Pfam" id="PF00069">
    <property type="entry name" value="Pkinase"/>
    <property type="match status" value="1"/>
</dbReference>
<dbReference type="EMBL" id="OZ023711">
    <property type="protein sequence ID" value="CAK9859116.1"/>
    <property type="molecule type" value="Genomic_DNA"/>
</dbReference>
<dbReference type="InterPro" id="IPR000719">
    <property type="entry name" value="Prot_kinase_dom"/>
</dbReference>
<evidence type="ECO:0000256" key="1">
    <source>
        <dbReference type="ARBA" id="ARBA00022527"/>
    </source>
</evidence>
<keyword evidence="4" id="KW-0418">Kinase</keyword>
<dbReference type="PROSITE" id="PS00108">
    <property type="entry name" value="PROTEIN_KINASE_ST"/>
    <property type="match status" value="2"/>
</dbReference>
<dbReference type="PANTHER" id="PTHR44329:SF260">
    <property type="entry name" value="PROTEIN KINASE DOMAIN-CONTAINING PROTEIN"/>
    <property type="match status" value="1"/>
</dbReference>
<dbReference type="Proteomes" id="UP001497522">
    <property type="component" value="Chromosome 10"/>
</dbReference>
<accession>A0ABP1A9C6</accession>
<name>A0ABP1A9C6_9BRYO</name>
<keyword evidence="5 6" id="KW-0067">ATP-binding</keyword>
<evidence type="ECO:0000259" key="8">
    <source>
        <dbReference type="PROSITE" id="PS50011"/>
    </source>
</evidence>
<keyword evidence="1" id="KW-0723">Serine/threonine-protein kinase</keyword>
<dbReference type="InterPro" id="IPR001245">
    <property type="entry name" value="Ser-Thr/Tyr_kinase_cat_dom"/>
</dbReference>
<feature type="domain" description="Protein kinase" evidence="8">
    <location>
        <begin position="124"/>
        <end position="400"/>
    </location>
</feature>
<keyword evidence="10" id="KW-1185">Reference proteome</keyword>
<feature type="region of interest" description="Disordered" evidence="7">
    <location>
        <begin position="412"/>
        <end position="437"/>
    </location>
</feature>
<protein>
    <recommendedName>
        <fullName evidence="8">Protein kinase domain-containing protein</fullName>
    </recommendedName>
</protein>
<dbReference type="SUPFAM" id="SSF56112">
    <property type="entry name" value="Protein kinase-like (PK-like)"/>
    <property type="match status" value="2"/>
</dbReference>
<evidence type="ECO:0000313" key="10">
    <source>
        <dbReference type="Proteomes" id="UP001497522"/>
    </source>
</evidence>
<dbReference type="PANTHER" id="PTHR44329">
    <property type="entry name" value="SERINE/THREONINE-PROTEIN KINASE TNNI3K-RELATED"/>
    <property type="match status" value="1"/>
</dbReference>
<dbReference type="Pfam" id="PF07714">
    <property type="entry name" value="PK_Tyr_Ser-Thr"/>
    <property type="match status" value="1"/>
</dbReference>
<evidence type="ECO:0000256" key="5">
    <source>
        <dbReference type="ARBA" id="ARBA00022840"/>
    </source>
</evidence>